<dbReference type="InterPro" id="IPR002051">
    <property type="entry name" value="Haem_Oase"/>
</dbReference>
<dbReference type="AlphaFoldDB" id="A0A8H6E324"/>
<dbReference type="EMBL" id="SPNV01000248">
    <property type="protein sequence ID" value="KAF5857597.1"/>
    <property type="molecule type" value="Genomic_DNA"/>
</dbReference>
<accession>A0A8H6E324</accession>
<dbReference type="PANTHER" id="PTHR10720">
    <property type="entry name" value="HEME OXYGENASE"/>
    <property type="match status" value="1"/>
</dbReference>
<evidence type="ECO:0000256" key="2">
    <source>
        <dbReference type="ARBA" id="ARBA00022723"/>
    </source>
</evidence>
<evidence type="ECO:0000313" key="6">
    <source>
        <dbReference type="Proteomes" id="UP000541154"/>
    </source>
</evidence>
<evidence type="ECO:0000256" key="3">
    <source>
        <dbReference type="ARBA" id="ARBA00023004"/>
    </source>
</evidence>
<dbReference type="CDD" id="cd19165">
    <property type="entry name" value="HemeO"/>
    <property type="match status" value="1"/>
</dbReference>
<keyword evidence="1" id="KW-0349">Heme</keyword>
<dbReference type="InterPro" id="IPR016084">
    <property type="entry name" value="Haem_Oase-like_multi-hlx"/>
</dbReference>
<keyword evidence="2" id="KW-0479">Metal-binding</keyword>
<keyword evidence="6" id="KW-1185">Reference proteome</keyword>
<feature type="region of interest" description="Disordered" evidence="4">
    <location>
        <begin position="273"/>
        <end position="293"/>
    </location>
</feature>
<dbReference type="GO" id="GO:0046872">
    <property type="term" value="F:metal ion binding"/>
    <property type="evidence" value="ECO:0007669"/>
    <property type="project" value="UniProtKB-KW"/>
</dbReference>
<dbReference type="SUPFAM" id="SSF48613">
    <property type="entry name" value="Heme oxygenase-like"/>
    <property type="match status" value="1"/>
</dbReference>
<sequence length="293" mass="33474">MAGITARIKEAIRVPHMEVNRMNSARILQCLIGEKRSLSLYALGFSYYAEMYFGFEEVWQELEDIGAWVAEYPCSSSSPSYEERISRLSVLLNMGDLHRTERLKADISRLHSDPGVARLMIDELHTMRIKDDIKSRIRENPHKLLAYVWVLYSALFNGGRFIRRQIVKAGPEFWGLTTEDEDIESFPAPLSFWSVSDDPNFQEGFKSRVNEADKLLTAIERKDVVDESVWIICRCKQLTVVLDERTKNYISSEHSEVDDRDATLHSTSTAFPTSSHGFHESKSKGGQLNACVT</sequence>
<keyword evidence="3" id="KW-0408">Iron</keyword>
<evidence type="ECO:0000256" key="4">
    <source>
        <dbReference type="SAM" id="MobiDB-lite"/>
    </source>
</evidence>
<dbReference type="Gene3D" id="1.20.910.10">
    <property type="entry name" value="Heme oxygenase-like"/>
    <property type="match status" value="1"/>
</dbReference>
<gene>
    <name evidence="5" type="primary">HMX1_1</name>
    <name evidence="5" type="ORF">ETB97_005526</name>
</gene>
<dbReference type="PANTHER" id="PTHR10720:SF0">
    <property type="entry name" value="HEME OXYGENASE"/>
    <property type="match status" value="1"/>
</dbReference>
<name>A0A8H6E324_PETAA</name>
<evidence type="ECO:0000313" key="5">
    <source>
        <dbReference type="EMBL" id="KAF5857597.1"/>
    </source>
</evidence>
<evidence type="ECO:0000256" key="1">
    <source>
        <dbReference type="ARBA" id="ARBA00022617"/>
    </source>
</evidence>
<reference evidence="5 6" key="1">
    <citation type="submission" date="2019-04" db="EMBL/GenBank/DDBJ databases">
        <title>Aspergillus burnettii sp. nov., novel species from soil in southeast Queensland.</title>
        <authorList>
            <person name="Gilchrist C.L.M."/>
            <person name="Pitt J.I."/>
            <person name="Lange L."/>
            <person name="Lacey H.J."/>
            <person name="Vuong D."/>
            <person name="Midgley D.J."/>
            <person name="Greenfield P."/>
            <person name="Bradbury M."/>
            <person name="Lacey E."/>
            <person name="Busk P.K."/>
            <person name="Pilgaard B."/>
            <person name="Chooi Y.H."/>
            <person name="Piggott A.M."/>
        </authorList>
    </citation>
    <scope>NUCLEOTIDE SEQUENCE [LARGE SCALE GENOMIC DNA]</scope>
    <source>
        <strain evidence="5 6">FRR 5400</strain>
    </source>
</reference>
<proteinExistence type="predicted"/>
<dbReference type="GO" id="GO:0004392">
    <property type="term" value="F:heme oxygenase (decyclizing) activity"/>
    <property type="evidence" value="ECO:0007669"/>
    <property type="project" value="InterPro"/>
</dbReference>
<dbReference type="Proteomes" id="UP000541154">
    <property type="component" value="Unassembled WGS sequence"/>
</dbReference>
<dbReference type="GO" id="GO:0006788">
    <property type="term" value="P:heme oxidation"/>
    <property type="evidence" value="ECO:0007669"/>
    <property type="project" value="InterPro"/>
</dbReference>
<protein>
    <submittedName>
        <fullName evidence="5">Heme oxygenase</fullName>
    </submittedName>
</protein>
<organism evidence="5 6">
    <name type="scientific">Petromyces alliaceus</name>
    <name type="common">Aspergillus alliaceus</name>
    <dbReference type="NCBI Taxonomy" id="209559"/>
    <lineage>
        <taxon>Eukaryota</taxon>
        <taxon>Fungi</taxon>
        <taxon>Dikarya</taxon>
        <taxon>Ascomycota</taxon>
        <taxon>Pezizomycotina</taxon>
        <taxon>Eurotiomycetes</taxon>
        <taxon>Eurotiomycetidae</taxon>
        <taxon>Eurotiales</taxon>
        <taxon>Aspergillaceae</taxon>
        <taxon>Aspergillus</taxon>
        <taxon>Aspergillus subgen. Circumdati</taxon>
    </lineage>
</organism>
<feature type="compositionally biased region" description="Polar residues" evidence="4">
    <location>
        <begin position="284"/>
        <end position="293"/>
    </location>
</feature>
<comment type="caution">
    <text evidence="5">The sequence shown here is derived from an EMBL/GenBank/DDBJ whole genome shotgun (WGS) entry which is preliminary data.</text>
</comment>